<dbReference type="EMBL" id="CM018038">
    <property type="protein sequence ID" value="KAA8538671.1"/>
    <property type="molecule type" value="Genomic_DNA"/>
</dbReference>
<protein>
    <submittedName>
        <fullName evidence="1">Uncharacterized protein</fullName>
    </submittedName>
</protein>
<sequence length="97" mass="11377">MDLETSLMNTISMLSARVEEQRKQNRKREMKLLMDECLATKQLPEMLTLEDLRDLSSFLDGKLKQLKDRLETLKASDTTQLDFLHLSSDVYSDFYMP</sequence>
<proteinExistence type="predicted"/>
<evidence type="ECO:0000313" key="1">
    <source>
        <dbReference type="EMBL" id="KAA8538671.1"/>
    </source>
</evidence>
<dbReference type="AlphaFoldDB" id="A0A5J5BBR8"/>
<reference evidence="1 2" key="1">
    <citation type="submission" date="2019-09" db="EMBL/GenBank/DDBJ databases">
        <title>A chromosome-level genome assembly of the Chinese tupelo Nyssa sinensis.</title>
        <authorList>
            <person name="Yang X."/>
            <person name="Kang M."/>
            <person name="Yang Y."/>
            <person name="Xiong H."/>
            <person name="Wang M."/>
            <person name="Zhang Z."/>
            <person name="Wang Z."/>
            <person name="Wu H."/>
            <person name="Ma T."/>
            <person name="Liu J."/>
            <person name="Xi Z."/>
        </authorList>
    </citation>
    <scope>NUCLEOTIDE SEQUENCE [LARGE SCALE GENOMIC DNA]</scope>
    <source>
        <strain evidence="1">J267</strain>
        <tissue evidence="1">Leaf</tissue>
    </source>
</reference>
<accession>A0A5J5BBR8</accession>
<keyword evidence="2" id="KW-1185">Reference proteome</keyword>
<name>A0A5J5BBR8_9ASTE</name>
<gene>
    <name evidence="1" type="ORF">F0562_028279</name>
</gene>
<dbReference type="Proteomes" id="UP000325577">
    <property type="component" value="Linkage Group LG15"/>
</dbReference>
<organism evidence="1 2">
    <name type="scientific">Nyssa sinensis</name>
    <dbReference type="NCBI Taxonomy" id="561372"/>
    <lineage>
        <taxon>Eukaryota</taxon>
        <taxon>Viridiplantae</taxon>
        <taxon>Streptophyta</taxon>
        <taxon>Embryophyta</taxon>
        <taxon>Tracheophyta</taxon>
        <taxon>Spermatophyta</taxon>
        <taxon>Magnoliopsida</taxon>
        <taxon>eudicotyledons</taxon>
        <taxon>Gunneridae</taxon>
        <taxon>Pentapetalae</taxon>
        <taxon>asterids</taxon>
        <taxon>Cornales</taxon>
        <taxon>Nyssaceae</taxon>
        <taxon>Nyssa</taxon>
    </lineage>
</organism>
<evidence type="ECO:0000313" key="2">
    <source>
        <dbReference type="Proteomes" id="UP000325577"/>
    </source>
</evidence>